<evidence type="ECO:0000259" key="2">
    <source>
        <dbReference type="Pfam" id="PF03101"/>
    </source>
</evidence>
<evidence type="ECO:0000313" key="4">
    <source>
        <dbReference type="RefSeq" id="XP_039143921.1"/>
    </source>
</evidence>
<accession>A0AB40CV23</accession>
<dbReference type="PANTHER" id="PTHR47718">
    <property type="entry name" value="OS01G0519700 PROTEIN"/>
    <property type="match status" value="1"/>
</dbReference>
<reference evidence="4" key="1">
    <citation type="submission" date="2025-08" db="UniProtKB">
        <authorList>
            <consortium name="RefSeq"/>
        </authorList>
    </citation>
    <scope>IDENTIFICATION</scope>
</reference>
<organism evidence="3 4">
    <name type="scientific">Dioscorea cayennensis subsp. rotundata</name>
    <name type="common">White Guinea yam</name>
    <name type="synonym">Dioscorea rotundata</name>
    <dbReference type="NCBI Taxonomy" id="55577"/>
    <lineage>
        <taxon>Eukaryota</taxon>
        <taxon>Viridiplantae</taxon>
        <taxon>Streptophyta</taxon>
        <taxon>Embryophyta</taxon>
        <taxon>Tracheophyta</taxon>
        <taxon>Spermatophyta</taxon>
        <taxon>Magnoliopsida</taxon>
        <taxon>Liliopsida</taxon>
        <taxon>Dioscoreales</taxon>
        <taxon>Dioscoreaceae</taxon>
        <taxon>Dioscorea</taxon>
    </lineage>
</organism>
<proteinExistence type="predicted"/>
<feature type="region of interest" description="Disordered" evidence="1">
    <location>
        <begin position="1"/>
        <end position="38"/>
    </location>
</feature>
<dbReference type="GeneID" id="120281044"/>
<sequence length="312" mass="36088">MADTTDGTDLNELGLNGERGGLTQKNDSQQLENEDDLATQDIQELAMSPKSRDGQELAKIPFVGMEFEDEEEAFRYYLDYAKSRGFGVRKGHVYRLSRSQLITCRYFVCDKEGAKLVDKRQLGKIVQRRRDTRTNYQARMVVSKMKNGLWTVKTFEDVHNHHLLRTPSKVMKMRSHRHISVTCRSLMETLHKSRVGPSQMSRILNETLSNTRSASITPNDCSNHLRGVRSNNIGQECMAIVKFFKEKKLNDDFFFFDMELDEFGQTRCVFWADGRSRVAYSEFGDVVVFDTTYQTNRFCFPFAPFVGVNHHK</sequence>
<feature type="domain" description="FAR1" evidence="2">
    <location>
        <begin position="75"/>
        <end position="164"/>
    </location>
</feature>
<dbReference type="Proteomes" id="UP001515500">
    <property type="component" value="Chromosome 17"/>
</dbReference>
<protein>
    <submittedName>
        <fullName evidence="4">Protein FAR1-RELATED SEQUENCE 5-like</fullName>
    </submittedName>
</protein>
<evidence type="ECO:0000256" key="1">
    <source>
        <dbReference type="SAM" id="MobiDB-lite"/>
    </source>
</evidence>
<dbReference type="InterPro" id="IPR004330">
    <property type="entry name" value="FAR1_DNA_bnd_dom"/>
</dbReference>
<gene>
    <name evidence="4" type="primary">LOC120281044</name>
</gene>
<name>A0AB40CV23_DIOCR</name>
<evidence type="ECO:0000313" key="3">
    <source>
        <dbReference type="Proteomes" id="UP001515500"/>
    </source>
</evidence>
<dbReference type="RefSeq" id="XP_039143921.1">
    <property type="nucleotide sequence ID" value="XM_039287987.1"/>
</dbReference>
<dbReference type="PANTHER" id="PTHR47718:SF7">
    <property type="entry name" value="PROTEIN FAR1-RELATED SEQUENCE"/>
    <property type="match status" value="1"/>
</dbReference>
<dbReference type="AlphaFoldDB" id="A0AB40CV23"/>
<keyword evidence="3" id="KW-1185">Reference proteome</keyword>
<dbReference type="Pfam" id="PF03101">
    <property type="entry name" value="FAR1"/>
    <property type="match status" value="1"/>
</dbReference>